<comment type="caution">
    <text evidence="1">The sequence shown here is derived from an EMBL/GenBank/DDBJ whole genome shotgun (WGS) entry which is preliminary data.</text>
</comment>
<dbReference type="EMBL" id="JAFMNX010000001">
    <property type="protein sequence ID" value="MBS9720051.1"/>
    <property type="molecule type" value="Genomic_DNA"/>
</dbReference>
<evidence type="ECO:0000313" key="2">
    <source>
        <dbReference type="Proteomes" id="UP001297272"/>
    </source>
</evidence>
<proteinExistence type="predicted"/>
<evidence type="ECO:0008006" key="3">
    <source>
        <dbReference type="Google" id="ProtNLM"/>
    </source>
</evidence>
<dbReference type="RefSeq" id="WP_213983623.1">
    <property type="nucleotide sequence ID" value="NZ_JAFMNX010000001.1"/>
</dbReference>
<protein>
    <recommendedName>
        <fullName evidence="3">DUF3467 domain-containing protein</fullName>
    </recommendedName>
</protein>
<gene>
    <name evidence="1" type="ORF">JYU29_05030</name>
</gene>
<evidence type="ECO:0000313" key="1">
    <source>
        <dbReference type="EMBL" id="MBS9720051.1"/>
    </source>
</evidence>
<accession>A0ABS5RSL9</accession>
<organism evidence="1 2">
    <name type="scientific">Tianweitania aestuarii</name>
    <dbReference type="NCBI Taxonomy" id="2814886"/>
    <lineage>
        <taxon>Bacteria</taxon>
        <taxon>Pseudomonadati</taxon>
        <taxon>Pseudomonadota</taxon>
        <taxon>Alphaproteobacteria</taxon>
        <taxon>Hyphomicrobiales</taxon>
        <taxon>Phyllobacteriaceae</taxon>
        <taxon>Tianweitania</taxon>
    </lineage>
</organism>
<reference evidence="1 2" key="1">
    <citation type="submission" date="2021-03" db="EMBL/GenBank/DDBJ databases">
        <title>Tianweitania aestuarii sp. nov., isolated from a tidal flat.</title>
        <authorList>
            <person name="Park S."/>
            <person name="Yoon J.-H."/>
        </authorList>
    </citation>
    <scope>NUCLEOTIDE SEQUENCE [LARGE SCALE GENOMIC DNA]</scope>
    <source>
        <strain evidence="1 2">BSSL-BM11</strain>
    </source>
</reference>
<dbReference type="Proteomes" id="UP001297272">
    <property type="component" value="Unassembled WGS sequence"/>
</dbReference>
<keyword evidence="2" id="KW-1185">Reference proteome</keyword>
<name>A0ABS5RSL9_9HYPH</name>
<sequence>MAENDRNPEQDMPAGAMIERVNAPFFYASTIQVAVASNDVSMIFARPHPVVMRNAHEEIHGATSEAVAIVAMSIQNIKDLSILLGDLVGKYEDEFGVIQTEYTQARTAKK</sequence>